<sequence>MVLSNTSIFSLFFSIKTTIIALFFLLIFLSPSYCLYHHKHKSQDSTKGLLGEKKTRLGSIPPSCYNKCNQCHPCMAVQVPTTLSHHPVEPSRVKDMPMEYFDSSSPSIGADRHNNISSRNSLFFSPSIITFQRTPSSFTRKSLSISASSSSRALEALIFDCDGVILESEHLHRQAYNDAFSHFNVRCLSSSDDGSLNWSLEFYDVLQNQIGGGKPKMRWYFKEHGWPTSTIFPLEDDRDRAKLIDTLQDWKTERYKQIIKSGTVKPRPGVLRLMDEAKASGKMLAVCSAATKSSVILCLENLIGLDRFHGLDCFLAGDDVKEKKPDPSIYITAAKKLGVSESICLVVEDSVIGAATGAGMSCVITYTSSTADQDFKEAIAIYPDLSDVRFNDLESLLQDVVVMK</sequence>
<proteinExistence type="predicted"/>
<reference evidence="2" key="1">
    <citation type="journal article" date="2023" name="Proc. Natl. Acad. Sci. U.S.A.">
        <title>Genomic and structural basis for evolution of tropane alkaloid biosynthesis.</title>
        <authorList>
            <person name="Wanga Y.-J."/>
            <person name="Taina T."/>
            <person name="Yua J.-Y."/>
            <person name="Lia J."/>
            <person name="Xua B."/>
            <person name="Chenc J."/>
            <person name="D'Auriad J.C."/>
            <person name="Huanga J.-P."/>
            <person name="Huanga S.-X."/>
        </authorList>
    </citation>
    <scope>NUCLEOTIDE SEQUENCE [LARGE SCALE GENOMIC DNA]</scope>
    <source>
        <strain evidence="2">cv. KIB-2019</strain>
    </source>
</reference>
<dbReference type="InterPro" id="IPR023198">
    <property type="entry name" value="PGP-like_dom2"/>
</dbReference>
<comment type="caution">
    <text evidence="1">The sequence shown here is derived from an EMBL/GenBank/DDBJ whole genome shotgun (WGS) entry which is preliminary data.</text>
</comment>
<organism evidence="1 2">
    <name type="scientific">Anisodus acutangulus</name>
    <dbReference type="NCBI Taxonomy" id="402998"/>
    <lineage>
        <taxon>Eukaryota</taxon>
        <taxon>Viridiplantae</taxon>
        <taxon>Streptophyta</taxon>
        <taxon>Embryophyta</taxon>
        <taxon>Tracheophyta</taxon>
        <taxon>Spermatophyta</taxon>
        <taxon>Magnoliopsida</taxon>
        <taxon>eudicotyledons</taxon>
        <taxon>Gunneridae</taxon>
        <taxon>Pentapetalae</taxon>
        <taxon>asterids</taxon>
        <taxon>lamiids</taxon>
        <taxon>Solanales</taxon>
        <taxon>Solanaceae</taxon>
        <taxon>Solanoideae</taxon>
        <taxon>Hyoscyameae</taxon>
        <taxon>Anisodus</taxon>
    </lineage>
</organism>
<dbReference type="OrthoDB" id="40579at2759"/>
<dbReference type="SFLD" id="SFLDS00003">
    <property type="entry name" value="Haloacid_Dehalogenase"/>
    <property type="match status" value="1"/>
</dbReference>
<dbReference type="SFLD" id="SFLDG01129">
    <property type="entry name" value="C1.5:_HAD__Beta-PGM__Phosphata"/>
    <property type="match status" value="1"/>
</dbReference>
<dbReference type="InterPro" id="IPR044999">
    <property type="entry name" value="CbbY-like"/>
</dbReference>
<dbReference type="InterPro" id="IPR006439">
    <property type="entry name" value="HAD-SF_hydro_IA"/>
</dbReference>
<dbReference type="Gene3D" id="1.10.150.240">
    <property type="entry name" value="Putative phosphatase, domain 2"/>
    <property type="match status" value="1"/>
</dbReference>
<evidence type="ECO:0000313" key="1">
    <source>
        <dbReference type="EMBL" id="KAJ8557458.1"/>
    </source>
</evidence>
<evidence type="ECO:0000313" key="2">
    <source>
        <dbReference type="Proteomes" id="UP001152561"/>
    </source>
</evidence>
<dbReference type="Proteomes" id="UP001152561">
    <property type="component" value="Unassembled WGS sequence"/>
</dbReference>
<name>A0A9Q1RFD5_9SOLA</name>
<dbReference type="InterPro" id="IPR023214">
    <property type="entry name" value="HAD_sf"/>
</dbReference>
<dbReference type="EMBL" id="JAJAGQ010000007">
    <property type="protein sequence ID" value="KAJ8557458.1"/>
    <property type="molecule type" value="Genomic_DNA"/>
</dbReference>
<dbReference type="Pfam" id="PF17181">
    <property type="entry name" value="EPF"/>
    <property type="match status" value="1"/>
</dbReference>
<dbReference type="GO" id="GO:0016787">
    <property type="term" value="F:hydrolase activity"/>
    <property type="evidence" value="ECO:0007669"/>
    <property type="project" value="InterPro"/>
</dbReference>
<dbReference type="InterPro" id="IPR036412">
    <property type="entry name" value="HAD-like_sf"/>
</dbReference>
<dbReference type="PANTHER" id="PTHR42896:SF4">
    <property type="entry name" value="OS08G0485900 PROTEIN"/>
    <property type="match status" value="1"/>
</dbReference>
<dbReference type="Gene3D" id="3.40.50.1000">
    <property type="entry name" value="HAD superfamily/HAD-like"/>
    <property type="match status" value="1"/>
</dbReference>
<dbReference type="Pfam" id="PF00702">
    <property type="entry name" value="Hydrolase"/>
    <property type="match status" value="1"/>
</dbReference>
<protein>
    <submittedName>
        <fullName evidence="1">Uncharacterized protein</fullName>
    </submittedName>
</protein>
<dbReference type="SUPFAM" id="SSF56784">
    <property type="entry name" value="HAD-like"/>
    <property type="match status" value="1"/>
</dbReference>
<dbReference type="NCBIfam" id="TIGR01509">
    <property type="entry name" value="HAD-SF-IA-v3"/>
    <property type="match status" value="1"/>
</dbReference>
<gene>
    <name evidence="1" type="ORF">K7X08_003083</name>
</gene>
<dbReference type="PANTHER" id="PTHR42896">
    <property type="entry name" value="XYLULOSE-1,5-BISPHOSPHATE (XUBP) PHOSPHATASE"/>
    <property type="match status" value="1"/>
</dbReference>
<accession>A0A9Q1RFD5</accession>
<keyword evidence="2" id="KW-1185">Reference proteome</keyword>
<dbReference type="CDD" id="cd07528">
    <property type="entry name" value="HAD_CbbY-like"/>
    <property type="match status" value="1"/>
</dbReference>
<dbReference type="AlphaFoldDB" id="A0A9Q1RFD5"/>